<evidence type="ECO:0008006" key="3">
    <source>
        <dbReference type="Google" id="ProtNLM"/>
    </source>
</evidence>
<dbReference type="GeneID" id="87956481"/>
<accession>A0ABZ1D1F9</accession>
<keyword evidence="2" id="KW-1185">Reference proteome</keyword>
<reference evidence="1 2" key="1">
    <citation type="submission" date="2024-01" db="EMBL/GenBank/DDBJ databases">
        <title>Comparative genomics of Cryptococcus and Kwoniella reveals pathogenesis evolution and contrasting modes of karyotype evolution via chromosome fusion or intercentromeric recombination.</title>
        <authorList>
            <person name="Coelho M.A."/>
            <person name="David-Palma M."/>
            <person name="Shea T."/>
            <person name="Bowers K."/>
            <person name="McGinley-Smith S."/>
            <person name="Mohammad A.W."/>
            <person name="Gnirke A."/>
            <person name="Yurkov A.M."/>
            <person name="Nowrousian M."/>
            <person name="Sun S."/>
            <person name="Cuomo C.A."/>
            <person name="Heitman J."/>
        </authorList>
    </citation>
    <scope>NUCLEOTIDE SEQUENCE [LARGE SCALE GENOMIC DNA]</scope>
    <source>
        <strain evidence="1">CBS 11374</strain>
    </source>
</reference>
<dbReference type="EMBL" id="CP141885">
    <property type="protein sequence ID" value="WRT67379.1"/>
    <property type="molecule type" value="Genomic_DNA"/>
</dbReference>
<gene>
    <name evidence="1" type="ORF">IL334_004350</name>
</gene>
<sequence length="325" mass="36114">MKMTTKSPPGHVRRPCQEVISKLSTISEDTLTPLNEPFQYHDADLVLFSCEGLSFKIHGSKLVGCSILFRSTVNLSLPTPPPSPGSSLESQSQSRSHSQSLLPEIHLSEPTSNGITISLFLYLLYSLSLPVPTLPVYFQAYESLITFLKKWECDILLDRLGDEVKVWVEDGFVSASKGFKIGDSLKNAELCLESIRKGGEYTWSGRMVNDPSSPTPKTKRKDRISTLRNEACPSRPFTPTNPSSPIPFDVLRDGIAGASSLDLTAVPYEYFISLSDEVKFALLRASRVGESSKQEMDWGQVADEFERGMSDLRKWIQANPIEIFG</sequence>
<dbReference type="RefSeq" id="XP_062792119.1">
    <property type="nucleotide sequence ID" value="XM_062936068.1"/>
</dbReference>
<proteinExistence type="predicted"/>
<evidence type="ECO:0000313" key="2">
    <source>
        <dbReference type="Proteomes" id="UP001329825"/>
    </source>
</evidence>
<name>A0ABZ1D1F9_9TREE</name>
<evidence type="ECO:0000313" key="1">
    <source>
        <dbReference type="EMBL" id="WRT67379.1"/>
    </source>
</evidence>
<dbReference type="Proteomes" id="UP001329825">
    <property type="component" value="Chromosome 5"/>
</dbReference>
<protein>
    <recommendedName>
        <fullName evidence="3">BTB domain-containing protein</fullName>
    </recommendedName>
</protein>
<organism evidence="1 2">
    <name type="scientific">Kwoniella shivajii</name>
    <dbReference type="NCBI Taxonomy" id="564305"/>
    <lineage>
        <taxon>Eukaryota</taxon>
        <taxon>Fungi</taxon>
        <taxon>Dikarya</taxon>
        <taxon>Basidiomycota</taxon>
        <taxon>Agaricomycotina</taxon>
        <taxon>Tremellomycetes</taxon>
        <taxon>Tremellales</taxon>
        <taxon>Cryptococcaceae</taxon>
        <taxon>Kwoniella</taxon>
    </lineage>
</organism>